<reference evidence="4 5" key="1">
    <citation type="submission" date="2024-09" db="EMBL/GenBank/DDBJ databases">
        <title>A chromosome-level genome assembly of Gray's grenadier anchovy, Coilia grayii.</title>
        <authorList>
            <person name="Fu Z."/>
        </authorList>
    </citation>
    <scope>NUCLEOTIDE SEQUENCE [LARGE SCALE GENOMIC DNA]</scope>
    <source>
        <strain evidence="4">G4</strain>
        <tissue evidence="4">Muscle</tissue>
    </source>
</reference>
<dbReference type="Proteomes" id="UP001591681">
    <property type="component" value="Unassembled WGS sequence"/>
</dbReference>
<feature type="compositionally biased region" description="Polar residues" evidence="1">
    <location>
        <begin position="55"/>
        <end position="72"/>
    </location>
</feature>
<feature type="transmembrane region" description="Helical" evidence="2">
    <location>
        <begin position="1286"/>
        <end position="1319"/>
    </location>
</feature>
<organism evidence="4 5">
    <name type="scientific">Coilia grayii</name>
    <name type="common">Gray's grenadier anchovy</name>
    <dbReference type="NCBI Taxonomy" id="363190"/>
    <lineage>
        <taxon>Eukaryota</taxon>
        <taxon>Metazoa</taxon>
        <taxon>Chordata</taxon>
        <taxon>Craniata</taxon>
        <taxon>Vertebrata</taxon>
        <taxon>Euteleostomi</taxon>
        <taxon>Actinopterygii</taxon>
        <taxon>Neopterygii</taxon>
        <taxon>Teleostei</taxon>
        <taxon>Clupei</taxon>
        <taxon>Clupeiformes</taxon>
        <taxon>Clupeoidei</taxon>
        <taxon>Engraulidae</taxon>
        <taxon>Coilinae</taxon>
        <taxon>Coilia</taxon>
    </lineage>
</organism>
<dbReference type="InterPro" id="IPR050782">
    <property type="entry name" value="PP1_regulatory_subunit_3"/>
</dbReference>
<protein>
    <recommendedName>
        <fullName evidence="3">CBM21 domain-containing protein</fullName>
    </recommendedName>
</protein>
<feature type="compositionally biased region" description="Acidic residues" evidence="1">
    <location>
        <begin position="950"/>
        <end position="964"/>
    </location>
</feature>
<dbReference type="PROSITE" id="PS51159">
    <property type="entry name" value="CBM21"/>
    <property type="match status" value="1"/>
</dbReference>
<dbReference type="PANTHER" id="PTHR12307">
    <property type="entry name" value="PROTEIN PHOSPHATASE 1 REGULATORY SUBUNIT"/>
    <property type="match status" value="1"/>
</dbReference>
<feature type="domain" description="CBM21" evidence="3">
    <location>
        <begin position="136"/>
        <end position="244"/>
    </location>
</feature>
<feature type="region of interest" description="Disordered" evidence="1">
    <location>
        <begin position="1107"/>
        <end position="1130"/>
    </location>
</feature>
<accession>A0ABD1KV75</accession>
<comment type="caution">
    <text evidence="4">The sequence shown here is derived from an EMBL/GenBank/DDBJ whole genome shotgun (WGS) entry which is preliminary data.</text>
</comment>
<feature type="region of interest" description="Disordered" evidence="1">
    <location>
        <begin position="931"/>
        <end position="969"/>
    </location>
</feature>
<feature type="compositionally biased region" description="Polar residues" evidence="1">
    <location>
        <begin position="756"/>
        <end position="774"/>
    </location>
</feature>
<keyword evidence="2" id="KW-1133">Transmembrane helix</keyword>
<dbReference type="CDD" id="cd22255">
    <property type="entry name" value="PBD_PPP1R3A"/>
    <property type="match status" value="1"/>
</dbReference>
<feature type="compositionally biased region" description="Basic and acidic residues" evidence="1">
    <location>
        <begin position="250"/>
        <end position="275"/>
    </location>
</feature>
<dbReference type="Pfam" id="PF03370">
    <property type="entry name" value="CBM_21"/>
    <property type="match status" value="1"/>
</dbReference>
<feature type="compositionally biased region" description="Low complexity" evidence="1">
    <location>
        <begin position="735"/>
        <end position="747"/>
    </location>
</feature>
<sequence>MSAEELHLKGASCFTMPLDGATWLQCPGKEGRDTGENEGDEEEEAVDGEERWQSKLPTTGGSSDASDQSDTESLPVIVRRKVSFADAFGLDLVSVKEFSSPNPEDKVEDLLCQLEVDEYYLSCLFTWPSPQALWERVEGRKVALEAMELLPGTTTLRGTARVANLCFDKAVYVRTTYDGWASHFDLLAEYVPGSSDGDTDGFSFKLTLVPPFDPEGVRVEFCLRYETALGEFWDSNDGLNYTLYCRKREHTGTEDRGKGRGEDEKEKEEKKEPKLKGKRSCLKGASKKICPASDPVAGTVEVPDSVWHKAARAASKAVDTPSKHASEELLQKTLADSRRSRRRARLAQVKDHFAQRQMGALLGHFASGEENSESPLMPTQNVEIWNSTATGTGPLKDEHNDTGMDKAPVLTYHQIPLLSLSWDKNRDQKDSASSLDNQALCSGAVLQCQTESARNGLDHITRYTKVECCGVENNSITAVEELCCPPPNASQIQPVDGQSDSILHPTSSTELAQVAQTGAEMDVGARDVLRPGANQHVTLASGGSSSGVNEEQEYVQRVIDKLEAEVGKGRPALSRARRRAGVERETGALPRPDNEAGAVTAVEPATALGYLSATDQQMPLRRESNGLEQVARPWATVDKTEAETDAESEMMAQEEVTAEGRPEPTTHTMTQAATDVSTHTMTQAATEVSAQRMAQAATEVSAQRMEQALTLTQASRSKPQTDAAQTTGEAVMQAPENEPQSETPQETEQADKAPLRSTQRSNALHQTASQSETAQETEKAGMQGPENASQPEGAHSTEHAVAQTSDKAPQQSTQPLIEAVTTQTIGSIAVIEITAEDMATEGLMKQEEEAVTSLRVSEGGEGRTVEPAPTEEPSSPRELLGTSAGGRALPVCFEREGRGGLSVNTGAKVTGGESQDGAGCPAPANVTVTFTDGTGTTEHERAYPMRQQEGEEEEEKEEEEEEEGERTVVERAGEHPFKILNEREHKESREAREARGDTITIWQKEEDLSRRMSHFKAAGMDVSALSQTDRLKCEASKYRTESYAATKEDWKEEMEKCLGLGREQGYVSEPALYEQFTKATKGLKKEPQCDSGKLHKGLRTTQDEKDLMGNYRTSPDNPIVEEREPGTVSSAKGSKELLDVPADGCLETEFNEGMPVAMTNTLVYEQFEQDTYVPNPIPTQTLSDLPDLFLLGEMSPVCQEGAASSSTTCDVSPPPGDDGHEIADVLRGQRSTEQLGGLQSPREEGERHTQSPGVAPSHRGSDMVSPDPLPLWINGLSSLGAICKAAVYSVLFAIFFLTAYVCDLPVCLAIYLLPLYWWWCHGENEPLRGVKGLD</sequence>
<feature type="compositionally biased region" description="Polar residues" evidence="1">
    <location>
        <begin position="802"/>
        <end position="814"/>
    </location>
</feature>
<dbReference type="InterPro" id="IPR038175">
    <property type="entry name" value="CBM21_dom_sf"/>
</dbReference>
<gene>
    <name evidence="4" type="ORF">ACEWY4_002215</name>
</gene>
<feature type="region of interest" description="Disordered" evidence="1">
    <location>
        <begin position="711"/>
        <end position="814"/>
    </location>
</feature>
<feature type="region of interest" description="Disordered" evidence="1">
    <location>
        <begin position="570"/>
        <end position="598"/>
    </location>
</feature>
<feature type="region of interest" description="Disordered" evidence="1">
    <location>
        <begin position="1201"/>
        <end position="1262"/>
    </location>
</feature>
<keyword evidence="2" id="KW-0472">Membrane</keyword>
<dbReference type="Gene3D" id="2.60.40.2440">
    <property type="entry name" value="Carbohydrate binding type-21 domain"/>
    <property type="match status" value="1"/>
</dbReference>
<keyword evidence="2" id="KW-0812">Transmembrane</keyword>
<dbReference type="PANTHER" id="PTHR12307:SF2">
    <property type="entry name" value="PROTEIN PHOSPHATASE 1 REGULATORY SUBUNIT 3A"/>
    <property type="match status" value="1"/>
</dbReference>
<feature type="region of interest" description="Disordered" evidence="1">
    <location>
        <begin position="853"/>
        <end position="883"/>
    </location>
</feature>
<evidence type="ECO:0000313" key="4">
    <source>
        <dbReference type="EMBL" id="KAL2103047.1"/>
    </source>
</evidence>
<feature type="region of interest" description="Disordered" evidence="1">
    <location>
        <begin position="641"/>
        <end position="666"/>
    </location>
</feature>
<evidence type="ECO:0000256" key="2">
    <source>
        <dbReference type="SAM" id="Phobius"/>
    </source>
</evidence>
<evidence type="ECO:0000313" key="5">
    <source>
        <dbReference type="Proteomes" id="UP001591681"/>
    </source>
</evidence>
<feature type="region of interest" description="Disordered" evidence="1">
    <location>
        <begin position="24"/>
        <end position="72"/>
    </location>
</feature>
<dbReference type="InterPro" id="IPR005036">
    <property type="entry name" value="CBM21_dom"/>
</dbReference>
<evidence type="ECO:0000256" key="1">
    <source>
        <dbReference type="SAM" id="MobiDB-lite"/>
    </source>
</evidence>
<feature type="region of interest" description="Disordered" evidence="1">
    <location>
        <begin position="250"/>
        <end position="280"/>
    </location>
</feature>
<dbReference type="EMBL" id="JBHFQA010000002">
    <property type="protein sequence ID" value="KAL2103047.1"/>
    <property type="molecule type" value="Genomic_DNA"/>
</dbReference>
<name>A0ABD1KV75_9TELE</name>
<feature type="compositionally biased region" description="Polar residues" evidence="1">
    <location>
        <begin position="711"/>
        <end position="728"/>
    </location>
</feature>
<evidence type="ECO:0000259" key="3">
    <source>
        <dbReference type="PROSITE" id="PS51159"/>
    </source>
</evidence>
<proteinExistence type="predicted"/>
<feature type="compositionally biased region" description="Acidic residues" evidence="1">
    <location>
        <begin position="36"/>
        <end position="47"/>
    </location>
</feature>
<keyword evidence="5" id="KW-1185">Reference proteome</keyword>